<dbReference type="Proteomes" id="UP000267145">
    <property type="component" value="Unassembled WGS sequence"/>
</dbReference>
<accession>A0A3M9YLI1</accession>
<dbReference type="InterPro" id="IPR050464">
    <property type="entry name" value="Zeta_carotene_desat/Oxidored"/>
</dbReference>
<protein>
    <recommendedName>
        <fullName evidence="1">Amine oxidase domain-containing protein</fullName>
    </recommendedName>
</protein>
<proteinExistence type="predicted"/>
<dbReference type="Pfam" id="PF13450">
    <property type="entry name" value="NAD_binding_8"/>
    <property type="match status" value="1"/>
</dbReference>
<dbReference type="InterPro" id="IPR002937">
    <property type="entry name" value="Amino_oxidase"/>
</dbReference>
<dbReference type="Pfam" id="PF01593">
    <property type="entry name" value="Amino_oxidase"/>
    <property type="match status" value="1"/>
</dbReference>
<dbReference type="InterPro" id="IPR036188">
    <property type="entry name" value="FAD/NAD-bd_sf"/>
</dbReference>
<dbReference type="Gene3D" id="3.50.50.60">
    <property type="entry name" value="FAD/NAD(P)-binding domain"/>
    <property type="match status" value="1"/>
</dbReference>
<dbReference type="SUPFAM" id="SSF51905">
    <property type="entry name" value="FAD/NAD(P)-binding domain"/>
    <property type="match status" value="1"/>
</dbReference>
<dbReference type="GO" id="GO:0016491">
    <property type="term" value="F:oxidoreductase activity"/>
    <property type="evidence" value="ECO:0007669"/>
    <property type="project" value="InterPro"/>
</dbReference>
<evidence type="ECO:0000259" key="1">
    <source>
        <dbReference type="Pfam" id="PF01593"/>
    </source>
</evidence>
<sequence length="513" mass="55466">MRPPTSRPADDGPPIRVAIIGTGLAGLTTAHLLQSDDQNRYAVTLFEQANGLSFDSASVAVRNEATTTVERIDLPMRASAGGYYDNLMRMYAHLGVPLHPVRFLFVFARALADSAAAAAAVTPSGERTQKQQPVGAAPGTYFVHASNLHQTPPPRPARHSLLRHLLEILFLIVCQLWFSLACFLVQPKEATTTTGTGSTAESLDGYLRRICIPRRYVTHYLLPLMASVSTCSHDDMLAFPASDVVSYKCRSHGQQHFAVCGGVSQVQGRLVRGINDVRLSTRVLAVEPCADREAVLVRSQNLGGTGRGEEEAQEDEFDRVVLAVSPDVAGRLFKPLRSAVERIPVRQVESSILTHAAEAGGAPAHTVVDGYQGVRGCMHHDEGEASPSQVITLRTAFSKMGADSEALHAMPSGVVVSTCPLDAAADAKRTLHTARFTRTLRTTESRAVVEQIMGRSRLHNKKKTDGVQSSWVSGEGNVWLAGAWCWDGMVLLEGCVVSAMAIADDFGVRIPWR</sequence>
<name>A0A3M9YLI1_9PEZI</name>
<gene>
    <name evidence="2" type="ORF">D7B24_000627</name>
</gene>
<feature type="domain" description="Amine oxidase" evidence="1">
    <location>
        <begin position="250"/>
        <end position="502"/>
    </location>
</feature>
<dbReference type="PANTHER" id="PTHR42923:SF42">
    <property type="entry name" value="AMINE OXIDASE DOMAIN-CONTAINING PROTEIN"/>
    <property type="match status" value="1"/>
</dbReference>
<dbReference type="STRING" id="1051616.A0A3M9YLI1"/>
<dbReference type="RefSeq" id="XP_028498068.1">
    <property type="nucleotide sequence ID" value="XM_028634879.1"/>
</dbReference>
<dbReference type="GeneID" id="39604316"/>
<evidence type="ECO:0000313" key="2">
    <source>
        <dbReference type="EMBL" id="RNJ59910.1"/>
    </source>
</evidence>
<evidence type="ECO:0000313" key="3">
    <source>
        <dbReference type="Proteomes" id="UP000267145"/>
    </source>
</evidence>
<keyword evidence="3" id="KW-1185">Reference proteome</keyword>
<dbReference type="EMBL" id="RBVV01000011">
    <property type="protein sequence ID" value="RNJ59910.1"/>
    <property type="molecule type" value="Genomic_DNA"/>
</dbReference>
<comment type="caution">
    <text evidence="2">The sequence shown here is derived from an EMBL/GenBank/DDBJ whole genome shotgun (WGS) entry which is preliminary data.</text>
</comment>
<dbReference type="AlphaFoldDB" id="A0A3M9YLI1"/>
<organism evidence="2 3">
    <name type="scientific">Verticillium nonalfalfae</name>
    <dbReference type="NCBI Taxonomy" id="1051616"/>
    <lineage>
        <taxon>Eukaryota</taxon>
        <taxon>Fungi</taxon>
        <taxon>Dikarya</taxon>
        <taxon>Ascomycota</taxon>
        <taxon>Pezizomycotina</taxon>
        <taxon>Sordariomycetes</taxon>
        <taxon>Hypocreomycetidae</taxon>
        <taxon>Glomerellales</taxon>
        <taxon>Plectosphaerellaceae</taxon>
        <taxon>Verticillium</taxon>
    </lineage>
</organism>
<dbReference type="PANTHER" id="PTHR42923">
    <property type="entry name" value="PROTOPORPHYRINOGEN OXIDASE"/>
    <property type="match status" value="1"/>
</dbReference>
<reference evidence="2 3" key="1">
    <citation type="submission" date="2018-10" db="EMBL/GenBank/DDBJ databases">
        <title>Genome sequence of Verticillium nonalfalfae VnAa140.</title>
        <authorList>
            <person name="Stajich J.E."/>
            <person name="Kasson M.T."/>
        </authorList>
    </citation>
    <scope>NUCLEOTIDE SEQUENCE [LARGE SCALE GENOMIC DNA]</scope>
    <source>
        <strain evidence="2 3">VnAa140</strain>
    </source>
</reference>